<evidence type="ECO:0000313" key="2">
    <source>
        <dbReference type="Proteomes" id="UP001321760"/>
    </source>
</evidence>
<reference evidence="1" key="2">
    <citation type="submission" date="2023-05" db="EMBL/GenBank/DDBJ databases">
        <authorList>
            <consortium name="Lawrence Berkeley National Laboratory"/>
            <person name="Steindorff A."/>
            <person name="Hensen N."/>
            <person name="Bonometti L."/>
            <person name="Westerberg I."/>
            <person name="Brannstrom I.O."/>
            <person name="Guillou S."/>
            <person name="Cros-Aarteil S."/>
            <person name="Calhoun S."/>
            <person name="Haridas S."/>
            <person name="Kuo A."/>
            <person name="Mondo S."/>
            <person name="Pangilinan J."/>
            <person name="Riley R."/>
            <person name="Labutti K."/>
            <person name="Andreopoulos B."/>
            <person name="Lipzen A."/>
            <person name="Chen C."/>
            <person name="Yanf M."/>
            <person name="Daum C."/>
            <person name="Ng V."/>
            <person name="Clum A."/>
            <person name="Ohm R."/>
            <person name="Martin F."/>
            <person name="Silar P."/>
            <person name="Natvig D."/>
            <person name="Lalanne C."/>
            <person name="Gautier V."/>
            <person name="Ament-Velasquez S.L."/>
            <person name="Kruys A."/>
            <person name="Hutchinson M.I."/>
            <person name="Powell A.J."/>
            <person name="Barry K."/>
            <person name="Miller A.N."/>
            <person name="Grigoriev I.V."/>
            <person name="Debuchy R."/>
            <person name="Gladieux P."/>
            <person name="Thoren M.H."/>
            <person name="Johannesson H."/>
        </authorList>
    </citation>
    <scope>NUCLEOTIDE SEQUENCE</scope>
    <source>
        <strain evidence="1">PSN243</strain>
    </source>
</reference>
<sequence>MCVGNVATLALQKLSTVLLESKLTEEMVEMVVQVLEACFKKPSPLLLRAHVLLYVDAKAAQMWQNKRFRELLVRNREFSTELFGLLVGGDTTRS</sequence>
<comment type="caution">
    <text evidence="1">The sequence shown here is derived from an EMBL/GenBank/DDBJ whole genome shotgun (WGS) entry which is preliminary data.</text>
</comment>
<accession>A0AAV9GLU6</accession>
<dbReference type="EMBL" id="MU865940">
    <property type="protein sequence ID" value="KAK4448995.1"/>
    <property type="molecule type" value="Genomic_DNA"/>
</dbReference>
<gene>
    <name evidence="1" type="ORF">QBC34DRAFT_380844</name>
</gene>
<name>A0AAV9GLU6_9PEZI</name>
<protein>
    <submittedName>
        <fullName evidence="1">Uncharacterized protein</fullName>
    </submittedName>
</protein>
<reference evidence="1" key="1">
    <citation type="journal article" date="2023" name="Mol. Phylogenet. Evol.">
        <title>Genome-scale phylogeny and comparative genomics of the fungal order Sordariales.</title>
        <authorList>
            <person name="Hensen N."/>
            <person name="Bonometti L."/>
            <person name="Westerberg I."/>
            <person name="Brannstrom I.O."/>
            <person name="Guillou S."/>
            <person name="Cros-Aarteil S."/>
            <person name="Calhoun S."/>
            <person name="Haridas S."/>
            <person name="Kuo A."/>
            <person name="Mondo S."/>
            <person name="Pangilinan J."/>
            <person name="Riley R."/>
            <person name="LaButti K."/>
            <person name="Andreopoulos B."/>
            <person name="Lipzen A."/>
            <person name="Chen C."/>
            <person name="Yan M."/>
            <person name="Daum C."/>
            <person name="Ng V."/>
            <person name="Clum A."/>
            <person name="Steindorff A."/>
            <person name="Ohm R.A."/>
            <person name="Martin F."/>
            <person name="Silar P."/>
            <person name="Natvig D.O."/>
            <person name="Lalanne C."/>
            <person name="Gautier V."/>
            <person name="Ament-Velasquez S.L."/>
            <person name="Kruys A."/>
            <person name="Hutchinson M.I."/>
            <person name="Powell A.J."/>
            <person name="Barry K."/>
            <person name="Miller A.N."/>
            <person name="Grigoriev I.V."/>
            <person name="Debuchy R."/>
            <person name="Gladieux P."/>
            <person name="Hiltunen Thoren M."/>
            <person name="Johannesson H."/>
        </authorList>
    </citation>
    <scope>NUCLEOTIDE SEQUENCE</scope>
    <source>
        <strain evidence="1">PSN243</strain>
    </source>
</reference>
<evidence type="ECO:0000313" key="1">
    <source>
        <dbReference type="EMBL" id="KAK4448995.1"/>
    </source>
</evidence>
<organism evidence="1 2">
    <name type="scientific">Podospora aff. communis PSN243</name>
    <dbReference type="NCBI Taxonomy" id="3040156"/>
    <lineage>
        <taxon>Eukaryota</taxon>
        <taxon>Fungi</taxon>
        <taxon>Dikarya</taxon>
        <taxon>Ascomycota</taxon>
        <taxon>Pezizomycotina</taxon>
        <taxon>Sordariomycetes</taxon>
        <taxon>Sordariomycetidae</taxon>
        <taxon>Sordariales</taxon>
        <taxon>Podosporaceae</taxon>
        <taxon>Podospora</taxon>
    </lineage>
</organism>
<dbReference type="AlphaFoldDB" id="A0AAV9GLU6"/>
<proteinExistence type="predicted"/>
<dbReference type="Proteomes" id="UP001321760">
    <property type="component" value="Unassembled WGS sequence"/>
</dbReference>
<keyword evidence="2" id="KW-1185">Reference proteome</keyword>